<dbReference type="InterPro" id="IPR023753">
    <property type="entry name" value="FAD/NAD-binding_dom"/>
</dbReference>
<gene>
    <name evidence="6" type="ORF">LY89DRAFT_743722</name>
</gene>
<dbReference type="Gene3D" id="3.50.50.100">
    <property type="match status" value="1"/>
</dbReference>
<dbReference type="EMBL" id="KQ947445">
    <property type="protein sequence ID" value="KUJ06579.1"/>
    <property type="molecule type" value="Genomic_DNA"/>
</dbReference>
<dbReference type="GO" id="GO:0050660">
    <property type="term" value="F:flavin adenine dinucleotide binding"/>
    <property type="evidence" value="ECO:0007669"/>
    <property type="project" value="TreeGrafter"/>
</dbReference>
<sequence>MKNILILGSSYAGISTAHRILKQSSKTGPVKITLVSPNTHFYWTMASSRGLIPGQFSDDQMFQPISAGFKQYVEAQFEFILASAESLDVDNKSVGISGGRTLKYDFLILATGSHYKGDTPLKGLGSTEATQTALHDFQAQIQKAQKIVVAGGGVTGIEVAGEIAYEYGSKKEVILIASNPTLLHESPPFISKFATKELHNLNVTLKLGTKITSHTHSTPDNKHHLLLSNNEKLVADLYIPTFGLLPNSSYIPSNFLNENGYLVVDDFLAVKGAKDVWAIGDVSAVEPSQFIYADKQSGFLAKNLGLLLSGKPVLKYKVATSRIFGFQVGKKAGTAHYGNWVQMPGFVIVRVRKNLFLEKFVGLLDGSGL</sequence>
<dbReference type="AlphaFoldDB" id="A0A132B3G2"/>
<keyword evidence="3" id="KW-0274">FAD</keyword>
<dbReference type="GeneID" id="28830697"/>
<comment type="similarity">
    <text evidence="1">Belongs to the FAD-dependent oxidoreductase family.</text>
</comment>
<evidence type="ECO:0000256" key="3">
    <source>
        <dbReference type="ARBA" id="ARBA00022827"/>
    </source>
</evidence>
<dbReference type="FunCoup" id="A0A132B3G2">
    <property type="interactions" value="431"/>
</dbReference>
<name>A0A132B3G2_MOLSC</name>
<dbReference type="PANTHER" id="PTHR43735:SF3">
    <property type="entry name" value="FERROPTOSIS SUPPRESSOR PROTEIN 1"/>
    <property type="match status" value="1"/>
</dbReference>
<accession>A0A132B3G2</accession>
<evidence type="ECO:0000259" key="5">
    <source>
        <dbReference type="Pfam" id="PF07992"/>
    </source>
</evidence>
<evidence type="ECO:0000313" key="6">
    <source>
        <dbReference type="EMBL" id="KUJ06579.1"/>
    </source>
</evidence>
<dbReference type="SUPFAM" id="SSF51905">
    <property type="entry name" value="FAD/NAD(P)-binding domain"/>
    <property type="match status" value="2"/>
</dbReference>
<keyword evidence="2" id="KW-0285">Flavoprotein</keyword>
<dbReference type="PRINTS" id="PR00368">
    <property type="entry name" value="FADPNR"/>
</dbReference>
<dbReference type="KEGG" id="psco:LY89DRAFT_743722"/>
<protein>
    <submittedName>
        <fullName evidence="6">Nucleotide-binding domain-containing protein</fullName>
    </submittedName>
</protein>
<dbReference type="PRINTS" id="PR00469">
    <property type="entry name" value="PNDRDTASEII"/>
</dbReference>
<dbReference type="STRING" id="149040.A0A132B3G2"/>
<evidence type="ECO:0000256" key="4">
    <source>
        <dbReference type="ARBA" id="ARBA00023002"/>
    </source>
</evidence>
<evidence type="ECO:0000313" key="7">
    <source>
        <dbReference type="Proteomes" id="UP000070700"/>
    </source>
</evidence>
<organism evidence="6 7">
    <name type="scientific">Mollisia scopiformis</name>
    <name type="common">Conifer needle endophyte fungus</name>
    <name type="synonym">Phialocephala scopiformis</name>
    <dbReference type="NCBI Taxonomy" id="149040"/>
    <lineage>
        <taxon>Eukaryota</taxon>
        <taxon>Fungi</taxon>
        <taxon>Dikarya</taxon>
        <taxon>Ascomycota</taxon>
        <taxon>Pezizomycotina</taxon>
        <taxon>Leotiomycetes</taxon>
        <taxon>Helotiales</taxon>
        <taxon>Mollisiaceae</taxon>
        <taxon>Mollisia</taxon>
    </lineage>
</organism>
<feature type="domain" description="FAD/NAD(P)-binding" evidence="5">
    <location>
        <begin position="3"/>
        <end position="295"/>
    </location>
</feature>
<evidence type="ECO:0000256" key="1">
    <source>
        <dbReference type="ARBA" id="ARBA00006442"/>
    </source>
</evidence>
<reference evidence="6 7" key="1">
    <citation type="submission" date="2015-10" db="EMBL/GenBank/DDBJ databases">
        <title>Full genome of DAOMC 229536 Phialocephala scopiformis, a fungal endophyte of spruce producing the potent anti-insectan compound rugulosin.</title>
        <authorList>
            <consortium name="DOE Joint Genome Institute"/>
            <person name="Walker A.K."/>
            <person name="Frasz S.L."/>
            <person name="Seifert K.A."/>
            <person name="Miller J.D."/>
            <person name="Mondo S.J."/>
            <person name="Labutti K."/>
            <person name="Lipzen A."/>
            <person name="Dockter R."/>
            <person name="Kennedy M."/>
            <person name="Grigoriev I.V."/>
            <person name="Spatafora J.W."/>
        </authorList>
    </citation>
    <scope>NUCLEOTIDE SEQUENCE [LARGE SCALE GENOMIC DNA]</scope>
    <source>
        <strain evidence="6 7">CBS 120377</strain>
    </source>
</reference>
<dbReference type="InterPro" id="IPR036188">
    <property type="entry name" value="FAD/NAD-bd_sf"/>
</dbReference>
<evidence type="ECO:0000256" key="2">
    <source>
        <dbReference type="ARBA" id="ARBA00022630"/>
    </source>
</evidence>
<dbReference type="Proteomes" id="UP000070700">
    <property type="component" value="Unassembled WGS sequence"/>
</dbReference>
<keyword evidence="4" id="KW-0560">Oxidoreductase</keyword>
<dbReference type="OrthoDB" id="202203at2759"/>
<dbReference type="Pfam" id="PF07992">
    <property type="entry name" value="Pyr_redox_2"/>
    <property type="match status" value="1"/>
</dbReference>
<dbReference type="GO" id="GO:0005737">
    <property type="term" value="C:cytoplasm"/>
    <property type="evidence" value="ECO:0007669"/>
    <property type="project" value="TreeGrafter"/>
</dbReference>
<dbReference type="PANTHER" id="PTHR43735">
    <property type="entry name" value="APOPTOSIS-INDUCING FACTOR 1"/>
    <property type="match status" value="1"/>
</dbReference>
<dbReference type="GO" id="GO:0004174">
    <property type="term" value="F:electron-transferring-flavoprotein dehydrogenase activity"/>
    <property type="evidence" value="ECO:0007669"/>
    <property type="project" value="TreeGrafter"/>
</dbReference>
<dbReference type="InParanoid" id="A0A132B3G2"/>
<keyword evidence="7" id="KW-1185">Reference proteome</keyword>
<proteinExistence type="inferred from homology"/>
<dbReference type="RefSeq" id="XP_018060934.1">
    <property type="nucleotide sequence ID" value="XM_018220971.1"/>
</dbReference>